<evidence type="ECO:0000313" key="2">
    <source>
        <dbReference type="Proteomes" id="UP000225379"/>
    </source>
</evidence>
<reference evidence="2" key="1">
    <citation type="submission" date="2017-10" db="EMBL/GenBank/DDBJ databases">
        <authorList>
            <person name="Kravchenko I.K."/>
            <person name="Grouzdev D.S."/>
        </authorList>
    </citation>
    <scope>NUCLEOTIDE SEQUENCE [LARGE SCALE GENOMIC DNA]</scope>
    <source>
        <strain evidence="2">B2</strain>
    </source>
</reference>
<name>A0A2B8BG54_9PROT</name>
<comment type="caution">
    <text evidence="1">The sequence shown here is derived from an EMBL/GenBank/DDBJ whole genome shotgun (WGS) entry which is preliminary data.</text>
</comment>
<dbReference type="GO" id="GO:0004175">
    <property type="term" value="F:endopeptidase activity"/>
    <property type="evidence" value="ECO:0007669"/>
    <property type="project" value="TreeGrafter"/>
</dbReference>
<dbReference type="GO" id="GO:0016485">
    <property type="term" value="P:protein processing"/>
    <property type="evidence" value="ECO:0007669"/>
    <property type="project" value="TreeGrafter"/>
</dbReference>
<dbReference type="Gene3D" id="3.40.50.1450">
    <property type="entry name" value="HybD-like"/>
    <property type="match status" value="1"/>
</dbReference>
<dbReference type="NCBIfam" id="TIGR00072">
    <property type="entry name" value="hydrog_prot"/>
    <property type="match status" value="1"/>
</dbReference>
<dbReference type="InterPro" id="IPR023430">
    <property type="entry name" value="Pept_HybD-like_dom_sf"/>
</dbReference>
<dbReference type="SUPFAM" id="SSF53163">
    <property type="entry name" value="HybD-like"/>
    <property type="match status" value="1"/>
</dbReference>
<dbReference type="RefSeq" id="WP_098735738.1">
    <property type="nucleotide sequence ID" value="NZ_PDKW01000039.1"/>
</dbReference>
<organism evidence="1 2">
    <name type="scientific">Azospirillum palustre</name>
    <dbReference type="NCBI Taxonomy" id="2044885"/>
    <lineage>
        <taxon>Bacteria</taxon>
        <taxon>Pseudomonadati</taxon>
        <taxon>Pseudomonadota</taxon>
        <taxon>Alphaproteobacteria</taxon>
        <taxon>Rhodospirillales</taxon>
        <taxon>Azospirillaceae</taxon>
        <taxon>Azospirillum</taxon>
    </lineage>
</organism>
<dbReference type="NCBIfam" id="TIGR00142">
    <property type="entry name" value="hycI"/>
    <property type="match status" value="1"/>
</dbReference>
<dbReference type="GO" id="GO:0008047">
    <property type="term" value="F:enzyme activator activity"/>
    <property type="evidence" value="ECO:0007669"/>
    <property type="project" value="InterPro"/>
</dbReference>
<dbReference type="EMBL" id="PDKW01000039">
    <property type="protein sequence ID" value="PGH57746.1"/>
    <property type="molecule type" value="Genomic_DNA"/>
</dbReference>
<dbReference type="CDD" id="cd06067">
    <property type="entry name" value="H2MP_MemB-H2evol"/>
    <property type="match status" value="1"/>
</dbReference>
<dbReference type="AlphaFoldDB" id="A0A2B8BG54"/>
<dbReference type="PANTHER" id="PTHR30302">
    <property type="entry name" value="HYDROGENASE 1 MATURATION PROTEASE"/>
    <property type="match status" value="1"/>
</dbReference>
<dbReference type="Pfam" id="PF01750">
    <property type="entry name" value="HycI"/>
    <property type="match status" value="1"/>
</dbReference>
<evidence type="ECO:0000313" key="1">
    <source>
        <dbReference type="EMBL" id="PGH57746.1"/>
    </source>
</evidence>
<protein>
    <submittedName>
        <fullName evidence="1">Hydrogenase maturation peptidase HycI</fullName>
    </submittedName>
</protein>
<dbReference type="InterPro" id="IPR000671">
    <property type="entry name" value="Peptidase_A31"/>
</dbReference>
<dbReference type="InterPro" id="IPR004420">
    <property type="entry name" value="Pept_A31_hyd_mat_HycI"/>
</dbReference>
<sequence>MTDVVFTVGNVLRGDDGAGPLLAQLLDEQPAPGWIVVDGEDVPENHTHHIRALAPQRVLIVDAAEMELPPGEVRLIEQDSVAEQFMVTTHAIPLNFLIDSLRETVPEILFLGIQPQDTSFFAPVTTTVRSSVEAVHDRLVRGEGFEAYGTVG</sequence>
<dbReference type="PANTHER" id="PTHR30302:SF4">
    <property type="entry name" value="HYDROGENASE 3 MATURATION PROTEASE"/>
    <property type="match status" value="1"/>
</dbReference>
<accession>A0A2B8BG54</accession>
<keyword evidence="2" id="KW-1185">Reference proteome</keyword>
<gene>
    <name evidence="1" type="ORF">CRT60_07115</name>
</gene>
<dbReference type="PRINTS" id="PR00446">
    <property type="entry name" value="HYDRGNUPTAKE"/>
</dbReference>
<dbReference type="Proteomes" id="UP000225379">
    <property type="component" value="Unassembled WGS sequence"/>
</dbReference>
<dbReference type="OrthoDB" id="1723372at2"/>
<proteinExistence type="predicted"/>